<dbReference type="SUPFAM" id="SSF47413">
    <property type="entry name" value="lambda repressor-like DNA-binding domains"/>
    <property type="match status" value="1"/>
</dbReference>
<organism evidence="2 3">
    <name type="scientific">Actinomadura litoris</name>
    <dbReference type="NCBI Taxonomy" id="2678616"/>
    <lineage>
        <taxon>Bacteria</taxon>
        <taxon>Bacillati</taxon>
        <taxon>Actinomycetota</taxon>
        <taxon>Actinomycetes</taxon>
        <taxon>Streptosporangiales</taxon>
        <taxon>Thermomonosporaceae</taxon>
        <taxon>Actinomadura</taxon>
    </lineage>
</organism>
<gene>
    <name evidence="2" type="ORF">GNZ18_32980</name>
</gene>
<dbReference type="SMART" id="SM00530">
    <property type="entry name" value="HTH_XRE"/>
    <property type="match status" value="1"/>
</dbReference>
<evidence type="ECO:0000313" key="3">
    <source>
        <dbReference type="Proteomes" id="UP000432015"/>
    </source>
</evidence>
<dbReference type="EMBL" id="WOFH01000014">
    <property type="protein sequence ID" value="MUN41372.1"/>
    <property type="molecule type" value="Genomic_DNA"/>
</dbReference>
<dbReference type="CDD" id="cd00093">
    <property type="entry name" value="HTH_XRE"/>
    <property type="match status" value="1"/>
</dbReference>
<sequence length="403" mass="43538">MGDPMDDTTIGQRVFAYREERGMTRAELAGAVDRSIEWLKSVEIGRRQLDRYSIIAALADALDVHVVALLGVPHQGGDAQQQRAHMAIPALRRVLLRAEMPPRAIGAPLPITDLRDRLSDAHRQRRHAHYGELAHALPQLLMDTAATAAALDGTERERAFGLLAEARHDAAMATKKLGYVDLASIAAAQAVRAATASGDPMLITAMVWTQAEVYITAGAVDEAHEITTGQIDQLDPLLGQEDPAVWSLWGTLHLVESVIQAQWRRREEAASHLVEAAAAAGRVGAGVSRYQTEFGPGNKAIHSVHVALELGEGSEALDRIEGVDMSALPKERRARHGIDRALARSRDGDDPGAMGELMDADLIAPECVRNHPLTTEMVRTAAHRSKVVKEPIAAAAERLGIVI</sequence>
<accession>A0A7K1LAC6</accession>
<dbReference type="Pfam" id="PF13560">
    <property type="entry name" value="HTH_31"/>
    <property type="match status" value="1"/>
</dbReference>
<proteinExistence type="predicted"/>
<dbReference type="InterPro" id="IPR010982">
    <property type="entry name" value="Lambda_DNA-bd_dom_sf"/>
</dbReference>
<keyword evidence="3" id="KW-1185">Reference proteome</keyword>
<dbReference type="GO" id="GO:0003677">
    <property type="term" value="F:DNA binding"/>
    <property type="evidence" value="ECO:0007669"/>
    <property type="project" value="InterPro"/>
</dbReference>
<dbReference type="AlphaFoldDB" id="A0A7K1LAC6"/>
<comment type="caution">
    <text evidence="2">The sequence shown here is derived from an EMBL/GenBank/DDBJ whole genome shotgun (WGS) entry which is preliminary data.</text>
</comment>
<evidence type="ECO:0000313" key="2">
    <source>
        <dbReference type="EMBL" id="MUN41372.1"/>
    </source>
</evidence>
<name>A0A7K1LAC6_9ACTN</name>
<dbReference type="Proteomes" id="UP000432015">
    <property type="component" value="Unassembled WGS sequence"/>
</dbReference>
<evidence type="ECO:0000259" key="1">
    <source>
        <dbReference type="PROSITE" id="PS50943"/>
    </source>
</evidence>
<dbReference type="Gene3D" id="1.10.260.40">
    <property type="entry name" value="lambda repressor-like DNA-binding domains"/>
    <property type="match status" value="1"/>
</dbReference>
<dbReference type="PROSITE" id="PS50943">
    <property type="entry name" value="HTH_CROC1"/>
    <property type="match status" value="1"/>
</dbReference>
<feature type="domain" description="HTH cro/C1-type" evidence="1">
    <location>
        <begin position="16"/>
        <end position="69"/>
    </location>
</feature>
<protein>
    <submittedName>
        <fullName evidence="2">Helix-turn-helix domain-containing protein</fullName>
    </submittedName>
</protein>
<dbReference type="InterPro" id="IPR001387">
    <property type="entry name" value="Cro/C1-type_HTH"/>
</dbReference>
<reference evidence="2 3" key="1">
    <citation type="submission" date="2019-11" db="EMBL/GenBank/DDBJ databases">
        <authorList>
            <person name="Cao P."/>
        </authorList>
    </citation>
    <scope>NUCLEOTIDE SEQUENCE [LARGE SCALE GENOMIC DNA]</scope>
    <source>
        <strain evidence="2 3">NEAU-AAG5</strain>
    </source>
</reference>